<keyword evidence="3" id="KW-0500">Molybdenum</keyword>
<protein>
    <submittedName>
        <fullName evidence="10">Anaerobic dehydrogenase</fullName>
    </submittedName>
</protein>
<dbReference type="InterPro" id="IPR009010">
    <property type="entry name" value="Asp_de-COase-like_dom_sf"/>
</dbReference>
<feature type="domain" description="Molybdopterin oxidoreductase" evidence="8">
    <location>
        <begin position="12"/>
        <end position="417"/>
    </location>
</feature>
<dbReference type="Proteomes" id="UP000218542">
    <property type="component" value="Unassembled WGS sequence"/>
</dbReference>
<dbReference type="GO" id="GO:0051536">
    <property type="term" value="F:iron-sulfur cluster binding"/>
    <property type="evidence" value="ECO:0007669"/>
    <property type="project" value="UniProtKB-KW"/>
</dbReference>
<dbReference type="Gene3D" id="3.30.2070.10">
    <property type="entry name" value="Formate dehydrogenase/DMSO reductase"/>
    <property type="match status" value="1"/>
</dbReference>
<dbReference type="PANTHER" id="PTHR43742:SF6">
    <property type="entry name" value="OXIDOREDUCTASE YYAE-RELATED"/>
    <property type="match status" value="1"/>
</dbReference>
<evidence type="ECO:0000256" key="6">
    <source>
        <dbReference type="ARBA" id="ARBA00023004"/>
    </source>
</evidence>
<dbReference type="InterPro" id="IPR006657">
    <property type="entry name" value="MoPterin_dinucl-bd_dom"/>
</dbReference>
<evidence type="ECO:0000259" key="8">
    <source>
        <dbReference type="Pfam" id="PF00384"/>
    </source>
</evidence>
<sequence>MHYPARVYSPDRVLYPLKRVGEKGAGKFERISWDEAVGTVTSRFKDIISRHGAESILPFSGSGTLGLVNGDVAGKRLFNRMGASGLDRTICSKGGRIGYKYTLGASFGADPLAIPQSKLIISWGTNPYYTNIHQIPLIKEAKKRGALHIVINPDKIKSVEIADLFIQPTPGSDAALALGIMNVIINESLYDCDFVEKYTEGFNALSEQVQEYSPENVEAISGVDKETIKEFAAIYADRKPSFIYAGSGMQHHTNGGMMIRTISCLPGLVGAWKYPGGGMFYPTSEAFPIQWNLLEENDLCPGSSRSINMNQLGQVLLSVDPAINGLYVYNSNPAAVLFNQGKVISGLKREDLFTVVHEQLLTDTARYADIVLPATTEFEHMDLHYSYFHLSLQLNEPVIEPLGESRSNLDTFNTLAKSMGYQDRCFDDTSIDIINSALKIDSSYLQGITLERLRSEGAIRLNMPGEFHMPYKDLKFYTPTGKIEFYSDKMKQDGHSPLPVHMPIAEGPLTSPDLYRKYPIYLLTPSAKSFLNSNFANLGNTGREKDKPILELNILDAEKRGIKTGDMVRVFNNRGECVLMASVGDYLREGIAINKGIWWNSLSPGGCNSNQTTPDRLADMGGGSTYNTNLVQIERVKISCSIKEVSIMKEDSVLVKDVVSTVFQMREDFKQSRLIKYMEDESIPASKRLNWLPYFTYFANSFSDINNYILPYEKPADELEEQINSHAATDAEHNSLINRDIRNLQEKLKDFTFADCLEFLWNDNIKKSRLVSYGIANLTQMASNPLVRYCLIRVIEELGNTFFLVSHKCAVGAIESNYFGKVHLEYEPGHLHGCDPEKFESQTLTTEEAETAQYVMQKCYDLFFDMIEEIYERTQENRFDFD</sequence>
<dbReference type="CDD" id="cd02766">
    <property type="entry name" value="MopB_3"/>
    <property type="match status" value="1"/>
</dbReference>
<evidence type="ECO:0000313" key="10">
    <source>
        <dbReference type="EMBL" id="GAX60199.1"/>
    </source>
</evidence>
<dbReference type="Pfam" id="PF00384">
    <property type="entry name" value="Molybdopterin"/>
    <property type="match status" value="1"/>
</dbReference>
<reference evidence="11" key="1">
    <citation type="journal article" date="2017" name="Environ. Microbiol. Rep.">
        <title>Genetic Diversity of Marine Anaerobic Ammonium-Oxidizing Bacteria as Revealed by Genomic and Proteomic Analyses of 'Candidatus Scalindua japonica'.</title>
        <authorList>
            <person name="Oshiki M."/>
            <person name="Mizuto K."/>
            <person name="Kimura Z."/>
            <person name="Kindaichi T."/>
            <person name="Satoh H."/>
            <person name="Okabe S."/>
        </authorList>
    </citation>
    <scope>NUCLEOTIDE SEQUENCE [LARGE SCALE GENOMIC DNA]</scope>
    <source>
        <strain evidence="11">husup-a2</strain>
    </source>
</reference>
<evidence type="ECO:0000256" key="5">
    <source>
        <dbReference type="ARBA" id="ARBA00023002"/>
    </source>
</evidence>
<feature type="domain" description="Molybdopterin dinucleotide-binding" evidence="9">
    <location>
        <begin position="520"/>
        <end position="628"/>
    </location>
</feature>
<evidence type="ECO:0000256" key="4">
    <source>
        <dbReference type="ARBA" id="ARBA00022723"/>
    </source>
</evidence>
<keyword evidence="4" id="KW-0479">Metal-binding</keyword>
<evidence type="ECO:0000256" key="7">
    <source>
        <dbReference type="ARBA" id="ARBA00023014"/>
    </source>
</evidence>
<dbReference type="AlphaFoldDB" id="A0A286TWD5"/>
<name>A0A286TWD5_9BACT</name>
<dbReference type="Gene3D" id="2.40.40.20">
    <property type="match status" value="1"/>
</dbReference>
<proteinExistence type="inferred from homology"/>
<dbReference type="Gene3D" id="3.40.50.740">
    <property type="match status" value="1"/>
</dbReference>
<dbReference type="InterPro" id="IPR006655">
    <property type="entry name" value="Mopterin_OxRdtase_prok_CS"/>
</dbReference>
<keyword evidence="7" id="KW-0411">Iron-sulfur</keyword>
<dbReference type="InterPro" id="IPR050612">
    <property type="entry name" value="Prok_Mopterin_Oxidored"/>
</dbReference>
<dbReference type="GO" id="GO:0046872">
    <property type="term" value="F:metal ion binding"/>
    <property type="evidence" value="ECO:0007669"/>
    <property type="project" value="UniProtKB-KW"/>
</dbReference>
<comment type="similarity">
    <text evidence="2">Belongs to the prokaryotic molybdopterin-containing oxidoreductase family.</text>
</comment>
<dbReference type="EMBL" id="BAOS01000007">
    <property type="protein sequence ID" value="GAX60199.1"/>
    <property type="molecule type" value="Genomic_DNA"/>
</dbReference>
<gene>
    <name evidence="10" type="ORF">SCALIN_C07_0010</name>
</gene>
<dbReference type="SUPFAM" id="SSF53706">
    <property type="entry name" value="Formate dehydrogenase/DMSO reductase, domains 1-3"/>
    <property type="match status" value="1"/>
</dbReference>
<comment type="cofactor">
    <cofactor evidence="1">
        <name>Mo-bis(molybdopterin guanine dinucleotide)</name>
        <dbReference type="ChEBI" id="CHEBI:60539"/>
    </cofactor>
</comment>
<evidence type="ECO:0000313" key="11">
    <source>
        <dbReference type="Proteomes" id="UP000218542"/>
    </source>
</evidence>
<dbReference type="PROSITE" id="PS00490">
    <property type="entry name" value="MOLYBDOPTERIN_PROK_2"/>
    <property type="match status" value="1"/>
</dbReference>
<accession>A0A286TWD5</accession>
<dbReference type="PANTHER" id="PTHR43742">
    <property type="entry name" value="TRIMETHYLAMINE-N-OXIDE REDUCTASE"/>
    <property type="match status" value="1"/>
</dbReference>
<dbReference type="Pfam" id="PF01568">
    <property type="entry name" value="Molydop_binding"/>
    <property type="match status" value="1"/>
</dbReference>
<organism evidence="10 11">
    <name type="scientific">Candidatus Scalindua japonica</name>
    <dbReference type="NCBI Taxonomy" id="1284222"/>
    <lineage>
        <taxon>Bacteria</taxon>
        <taxon>Pseudomonadati</taxon>
        <taxon>Planctomycetota</taxon>
        <taxon>Candidatus Brocadiia</taxon>
        <taxon>Candidatus Brocadiales</taxon>
        <taxon>Candidatus Scalinduaceae</taxon>
        <taxon>Candidatus Scalindua</taxon>
    </lineage>
</organism>
<comment type="caution">
    <text evidence="10">The sequence shown here is derived from an EMBL/GenBank/DDBJ whole genome shotgun (WGS) entry which is preliminary data.</text>
</comment>
<dbReference type="SUPFAM" id="SSF50692">
    <property type="entry name" value="ADC-like"/>
    <property type="match status" value="1"/>
</dbReference>
<dbReference type="GO" id="GO:0043546">
    <property type="term" value="F:molybdopterin cofactor binding"/>
    <property type="evidence" value="ECO:0007669"/>
    <property type="project" value="InterPro"/>
</dbReference>
<evidence type="ECO:0000256" key="3">
    <source>
        <dbReference type="ARBA" id="ARBA00022505"/>
    </source>
</evidence>
<dbReference type="GO" id="GO:0016491">
    <property type="term" value="F:oxidoreductase activity"/>
    <property type="evidence" value="ECO:0007669"/>
    <property type="project" value="UniProtKB-KW"/>
</dbReference>
<keyword evidence="5" id="KW-0560">Oxidoreductase</keyword>
<dbReference type="InterPro" id="IPR006656">
    <property type="entry name" value="Mopterin_OxRdtase"/>
</dbReference>
<evidence type="ECO:0000259" key="9">
    <source>
        <dbReference type="Pfam" id="PF01568"/>
    </source>
</evidence>
<evidence type="ECO:0000256" key="2">
    <source>
        <dbReference type="ARBA" id="ARBA00010312"/>
    </source>
</evidence>
<evidence type="ECO:0000256" key="1">
    <source>
        <dbReference type="ARBA" id="ARBA00001942"/>
    </source>
</evidence>
<keyword evidence="11" id="KW-1185">Reference proteome</keyword>
<dbReference type="Gene3D" id="3.40.228.10">
    <property type="entry name" value="Dimethylsulfoxide Reductase, domain 2"/>
    <property type="match status" value="1"/>
</dbReference>
<keyword evidence="6" id="KW-0408">Iron</keyword>